<protein>
    <submittedName>
        <fullName evidence="1">Uncharacterized protein</fullName>
    </submittedName>
</protein>
<dbReference type="KEGG" id="lck:HN018_18370"/>
<reference evidence="1 2" key="1">
    <citation type="journal article" date="2014" name="World J. Microbiol. Biotechnol.">
        <title>Biodiversity and physiological characteristics of Antarctic and Arctic lichens-associated bacteria.</title>
        <authorList>
            <person name="Lee Y.M."/>
            <person name="Kim E.H."/>
            <person name="Lee H.K."/>
            <person name="Hong S.G."/>
        </authorList>
    </citation>
    <scope>NUCLEOTIDE SEQUENCE [LARGE SCALE GENOMIC DNA]</scope>
    <source>
        <strain evidence="1 2">PAMC 26569</strain>
    </source>
</reference>
<evidence type="ECO:0000313" key="1">
    <source>
        <dbReference type="EMBL" id="QKE91735.1"/>
    </source>
</evidence>
<organism evidence="1 2">
    <name type="scientific">Lichenicola cladoniae</name>
    <dbReference type="NCBI Taxonomy" id="1484109"/>
    <lineage>
        <taxon>Bacteria</taxon>
        <taxon>Pseudomonadati</taxon>
        <taxon>Pseudomonadota</taxon>
        <taxon>Alphaproteobacteria</taxon>
        <taxon>Acetobacterales</taxon>
        <taxon>Acetobacteraceae</taxon>
        <taxon>Lichenicola</taxon>
    </lineage>
</organism>
<name>A0A6M8HU45_9PROT</name>
<accession>A0A6M8HU45</accession>
<dbReference type="AlphaFoldDB" id="A0A6M8HU45"/>
<keyword evidence="2" id="KW-1185">Reference proteome</keyword>
<dbReference type="Proteomes" id="UP000500767">
    <property type="component" value="Chromosome"/>
</dbReference>
<evidence type="ECO:0000313" key="2">
    <source>
        <dbReference type="Proteomes" id="UP000500767"/>
    </source>
</evidence>
<proteinExistence type="predicted"/>
<dbReference type="RefSeq" id="WP_171835169.1">
    <property type="nucleotide sequence ID" value="NZ_CP053708.1"/>
</dbReference>
<sequence length="125" mass="14132">MSDEQQYDDDDGPTASLIETTALELSDKADWRRKKAQQYPDDERNLDAAELLDRLAGEVLALEGLPAAGTFETEYEAIFADDDDHRPREIMRLWAEYRAGIGFRIFPDTGEGILRDLIELARSAP</sequence>
<dbReference type="EMBL" id="CP053708">
    <property type="protein sequence ID" value="QKE91735.1"/>
    <property type="molecule type" value="Genomic_DNA"/>
</dbReference>
<gene>
    <name evidence="1" type="ORF">HN018_18370</name>
</gene>